<organism evidence="1 2">
    <name type="scientific">Mucuna pruriens</name>
    <name type="common">Velvet bean</name>
    <name type="synonym">Dolichos pruriens</name>
    <dbReference type="NCBI Taxonomy" id="157652"/>
    <lineage>
        <taxon>Eukaryota</taxon>
        <taxon>Viridiplantae</taxon>
        <taxon>Streptophyta</taxon>
        <taxon>Embryophyta</taxon>
        <taxon>Tracheophyta</taxon>
        <taxon>Spermatophyta</taxon>
        <taxon>Magnoliopsida</taxon>
        <taxon>eudicotyledons</taxon>
        <taxon>Gunneridae</taxon>
        <taxon>Pentapetalae</taxon>
        <taxon>rosids</taxon>
        <taxon>fabids</taxon>
        <taxon>Fabales</taxon>
        <taxon>Fabaceae</taxon>
        <taxon>Papilionoideae</taxon>
        <taxon>50 kb inversion clade</taxon>
        <taxon>NPAAA clade</taxon>
        <taxon>indigoferoid/millettioid clade</taxon>
        <taxon>Phaseoleae</taxon>
        <taxon>Mucuna</taxon>
    </lineage>
</organism>
<keyword evidence="2" id="KW-1185">Reference proteome</keyword>
<comment type="caution">
    <text evidence="1">The sequence shown here is derived from an EMBL/GenBank/DDBJ whole genome shotgun (WGS) entry which is preliminary data.</text>
</comment>
<name>A0A371HMJ1_MUCPR</name>
<evidence type="ECO:0000313" key="1">
    <source>
        <dbReference type="EMBL" id="RDY04008.1"/>
    </source>
</evidence>
<proteinExistence type="predicted"/>
<gene>
    <name evidence="1" type="ORF">CR513_12346</name>
</gene>
<dbReference type="Proteomes" id="UP000257109">
    <property type="component" value="Unassembled WGS sequence"/>
</dbReference>
<accession>A0A371HMJ1</accession>
<evidence type="ECO:0000313" key="2">
    <source>
        <dbReference type="Proteomes" id="UP000257109"/>
    </source>
</evidence>
<dbReference type="AlphaFoldDB" id="A0A371HMJ1"/>
<dbReference type="EMBL" id="QJKJ01002163">
    <property type="protein sequence ID" value="RDY04008.1"/>
    <property type="molecule type" value="Genomic_DNA"/>
</dbReference>
<protein>
    <submittedName>
        <fullName evidence="1">Uncharacterized protein</fullName>
    </submittedName>
</protein>
<dbReference type="OrthoDB" id="1435941at2759"/>
<feature type="non-terminal residue" evidence="1">
    <location>
        <position position="1"/>
    </location>
</feature>
<reference evidence="1" key="1">
    <citation type="submission" date="2018-05" db="EMBL/GenBank/DDBJ databases">
        <title>Draft genome of Mucuna pruriens seed.</title>
        <authorList>
            <person name="Nnadi N.E."/>
            <person name="Vos R."/>
            <person name="Hasami M.H."/>
            <person name="Devisetty U.K."/>
            <person name="Aguiy J.C."/>
        </authorList>
    </citation>
    <scope>NUCLEOTIDE SEQUENCE [LARGE SCALE GENOMIC DNA]</scope>
    <source>
        <strain evidence="1">JCA_2017</strain>
    </source>
</reference>
<sequence>MEPTPCGTSEHISSYSRTSRRSLRGILRGTSQLIQIFYNSFSTLNRTSIDTTCGGTIRKKSPNEVYVIIEDITSNTYHYSSSDKHVT</sequence>